<gene>
    <name evidence="11" type="primary">PSD4</name>
</gene>
<dbReference type="PANTHER" id="PTHR10663:SF338">
    <property type="entry name" value="PH AND SEC7 DOMAIN-CONTAINING PROTEIN 4"/>
    <property type="match status" value="1"/>
</dbReference>
<dbReference type="AlphaFoldDB" id="A0A6P8R9X9"/>
<evidence type="ECO:0000256" key="3">
    <source>
        <dbReference type="ARBA" id="ARBA00022553"/>
    </source>
</evidence>
<dbReference type="GO" id="GO:0032012">
    <property type="term" value="P:regulation of ARF protein signal transduction"/>
    <property type="evidence" value="ECO:0007669"/>
    <property type="project" value="InterPro"/>
</dbReference>
<comment type="subcellular location">
    <subcellularLocation>
        <location evidence="1">Cell projection</location>
        <location evidence="1">Ruffle membrane</location>
    </subcellularLocation>
</comment>
<dbReference type="PROSITE" id="PS50190">
    <property type="entry name" value="SEC7"/>
    <property type="match status" value="1"/>
</dbReference>
<keyword evidence="3" id="KW-0597">Phosphoprotein</keyword>
<dbReference type="PANTHER" id="PTHR10663">
    <property type="entry name" value="GUANYL-NUCLEOTIDE EXCHANGE FACTOR"/>
    <property type="match status" value="1"/>
</dbReference>
<dbReference type="CDD" id="cd13295">
    <property type="entry name" value="PH_EFA6"/>
    <property type="match status" value="1"/>
</dbReference>
<evidence type="ECO:0000256" key="2">
    <source>
        <dbReference type="ARBA" id="ARBA00022475"/>
    </source>
</evidence>
<feature type="region of interest" description="Disordered" evidence="7">
    <location>
        <begin position="205"/>
        <end position="261"/>
    </location>
</feature>
<dbReference type="Gene3D" id="1.10.1000.11">
    <property type="entry name" value="Arf Nucleotide-binding Site Opener,domain 2"/>
    <property type="match status" value="1"/>
</dbReference>
<dbReference type="InterPro" id="IPR001849">
    <property type="entry name" value="PH_domain"/>
</dbReference>
<proteinExistence type="predicted"/>
<evidence type="ECO:0000259" key="8">
    <source>
        <dbReference type="PROSITE" id="PS50003"/>
    </source>
</evidence>
<evidence type="ECO:0000256" key="5">
    <source>
        <dbReference type="ARBA" id="ARBA00023136"/>
    </source>
</evidence>
<feature type="region of interest" description="Disordered" evidence="7">
    <location>
        <begin position="136"/>
        <end position="162"/>
    </location>
</feature>
<evidence type="ECO:0000256" key="7">
    <source>
        <dbReference type="SAM" id="MobiDB-lite"/>
    </source>
</evidence>
<dbReference type="Gene3D" id="2.30.29.30">
    <property type="entry name" value="Pleckstrin-homology domain (PH domain)/Phosphotyrosine-binding domain (PTB)"/>
    <property type="match status" value="1"/>
</dbReference>
<dbReference type="CDD" id="cd00171">
    <property type="entry name" value="Sec7"/>
    <property type="match status" value="1"/>
</dbReference>
<dbReference type="SUPFAM" id="SSF50729">
    <property type="entry name" value="PH domain-like"/>
    <property type="match status" value="1"/>
</dbReference>
<keyword evidence="4" id="KW-0175">Coiled coil</keyword>
<keyword evidence="5" id="KW-0472">Membrane</keyword>
<reference evidence="11" key="1">
    <citation type="submission" date="2025-08" db="UniProtKB">
        <authorList>
            <consortium name="RefSeq"/>
        </authorList>
    </citation>
    <scope>IDENTIFICATION</scope>
</reference>
<dbReference type="FunFam" id="1.10.1000.11:FF:000004">
    <property type="entry name" value="PH and SEC7 domain-containing protein 2"/>
    <property type="match status" value="1"/>
</dbReference>
<dbReference type="SMART" id="SM00222">
    <property type="entry name" value="Sec7"/>
    <property type="match status" value="1"/>
</dbReference>
<feature type="compositionally biased region" description="Basic and acidic residues" evidence="7">
    <location>
        <begin position="52"/>
        <end position="67"/>
    </location>
</feature>
<protein>
    <submittedName>
        <fullName evidence="11">PH and SEC7 domain-containing protein 4</fullName>
    </submittedName>
</protein>
<dbReference type="SMART" id="SM00233">
    <property type="entry name" value="PH"/>
    <property type="match status" value="1"/>
</dbReference>
<dbReference type="PROSITE" id="PS50003">
    <property type="entry name" value="PH_DOMAIN"/>
    <property type="match status" value="1"/>
</dbReference>
<feature type="region of interest" description="Disordered" evidence="7">
    <location>
        <begin position="941"/>
        <end position="960"/>
    </location>
</feature>
<keyword evidence="10" id="KW-1185">Reference proteome</keyword>
<feature type="domain" description="PH" evidence="8">
    <location>
        <begin position="717"/>
        <end position="826"/>
    </location>
</feature>
<keyword evidence="2" id="KW-1003">Cell membrane</keyword>
<dbReference type="InterPro" id="IPR035999">
    <property type="entry name" value="Sec7_dom_sf"/>
</dbReference>
<dbReference type="InParanoid" id="A0A6P8R9X9"/>
<feature type="domain" description="SEC7" evidence="9">
    <location>
        <begin position="505"/>
        <end position="674"/>
    </location>
</feature>
<evidence type="ECO:0000256" key="6">
    <source>
        <dbReference type="ARBA" id="ARBA00023273"/>
    </source>
</evidence>
<evidence type="ECO:0000256" key="1">
    <source>
        <dbReference type="ARBA" id="ARBA00004632"/>
    </source>
</evidence>
<dbReference type="OrthoDB" id="2157641at2759"/>
<dbReference type="Pfam" id="PF01369">
    <property type="entry name" value="Sec7"/>
    <property type="match status" value="1"/>
</dbReference>
<keyword evidence="6" id="KW-0966">Cell projection</keyword>
<evidence type="ECO:0000259" key="9">
    <source>
        <dbReference type="PROSITE" id="PS50190"/>
    </source>
</evidence>
<dbReference type="RefSeq" id="XP_033805405.1">
    <property type="nucleotide sequence ID" value="XM_033949514.1"/>
</dbReference>
<dbReference type="FunFam" id="2.30.29.30:FF:000054">
    <property type="entry name" value="PH and SEC7 domain-containing protein 3"/>
    <property type="match status" value="1"/>
</dbReference>
<organism evidence="10 11">
    <name type="scientific">Geotrypetes seraphini</name>
    <name type="common">Gaboon caecilian</name>
    <name type="synonym">Caecilia seraphini</name>
    <dbReference type="NCBI Taxonomy" id="260995"/>
    <lineage>
        <taxon>Eukaryota</taxon>
        <taxon>Metazoa</taxon>
        <taxon>Chordata</taxon>
        <taxon>Craniata</taxon>
        <taxon>Vertebrata</taxon>
        <taxon>Euteleostomi</taxon>
        <taxon>Amphibia</taxon>
        <taxon>Gymnophiona</taxon>
        <taxon>Geotrypetes</taxon>
    </lineage>
</organism>
<dbReference type="GO" id="GO:0005085">
    <property type="term" value="F:guanyl-nucleotide exchange factor activity"/>
    <property type="evidence" value="ECO:0007669"/>
    <property type="project" value="InterPro"/>
</dbReference>
<dbReference type="CTD" id="23550"/>
<dbReference type="FunCoup" id="A0A6P8R9X9">
    <property type="interactions" value="244"/>
</dbReference>
<dbReference type="Pfam" id="PF15410">
    <property type="entry name" value="PH_9"/>
    <property type="match status" value="1"/>
</dbReference>
<dbReference type="InterPro" id="IPR023394">
    <property type="entry name" value="Sec7_C_sf"/>
</dbReference>
<accession>A0A6P8R9X9</accession>
<dbReference type="InterPro" id="IPR011993">
    <property type="entry name" value="PH-like_dom_sf"/>
</dbReference>
<sequence>MEELAYDLKKSTAELLCPLDIERTDTEMVCGVFQPPKEEELVGTSHDQPQAAHREPTRTDNSDNSNVDKHKTAQEMFLASIHQAQLCMLDLQDEIDKQEDVKEPSRNLFHNLQNPPKSVLAETDFWIDKNTLLIEEDDEIADENNDDEESDEERQRDDEDIPSESDIVEECLFFNNPLFQECARTTVKRTDVEQTLQEELISSTSFSEKYEKSETNENDSKEKSVLLNLDNRSQIRPADSRTSLEQRTDEPTENHFQPDEVNHPTVSDLLDHLSPVEDGCLANYAHSWSEDTKACHISEDPQTWNEVPFGESQLMDSSELVQKESESSADNGLLFSETNMSLVTALLLEEDYSSNSPSESSPTLLGEMNIITSLIPEIQTLIKTEYIPWEVPNCETGSCCLETASPTCFIDCEGGREADASSCLEEEEEEELEEEMQGRANLTSTEDVNLEKSGTETADSEEDPTDALILHLETGTSSSDDHSRLSESSPTGTLCVEDIEDVAEQEPTEPGRTAFANGSIQDREAAKRLAARLYNLDGFKRSDVASYLRKNNDFSRMVAEEYISFFDFTGHTLDQALRSFLKVFALTGETQERERVLKHFSDRFYLCNPEQYTSADAVHMLTCALLLLNTDLHGQNIGRSMSSQEFVTNLENMNDGKNFPKDQLKVLYHSIRNEKLDWAVDEEELQNIFVPKLAYSPSNRKKSSPFMELPPLDHHAPTYYQGILSRKIHADIDRKKTPWGKRSWKAFYAVLKGMLLYLLKDEYREEYPYSEEVISIHHAFAEKASKYTKRANVFRLQTAEWRVYLFQAQSRDEMNSWIARINLVAAMFSAPPFPAAIGSQKRFVRPILPTTPCRNSLEDQRQSHESWMDTFTDDLADHQRKLPDKKSKARDWEEFRMKDEYLQYEKTRYETYVKLLEVKISSDTEDLDKWEALLTENSNGLEDSLGLKKSHSSPSLNQEQSTMVIKVKRNISERRTVRKIIPKRNKNLD</sequence>
<feature type="region of interest" description="Disordered" evidence="7">
    <location>
        <begin position="40"/>
        <end position="67"/>
    </location>
</feature>
<name>A0A6P8R9X9_GEOSA</name>
<dbReference type="InterPro" id="IPR000904">
    <property type="entry name" value="Sec7_dom"/>
</dbReference>
<feature type="region of interest" description="Disordered" evidence="7">
    <location>
        <begin position="436"/>
        <end position="464"/>
    </location>
</feature>
<dbReference type="KEGG" id="gsh:117362697"/>
<evidence type="ECO:0000313" key="11">
    <source>
        <dbReference type="RefSeq" id="XP_033805405.1"/>
    </source>
</evidence>
<dbReference type="Proteomes" id="UP000515159">
    <property type="component" value="Chromosome 6"/>
</dbReference>
<evidence type="ECO:0000256" key="4">
    <source>
        <dbReference type="ARBA" id="ARBA00023054"/>
    </source>
</evidence>
<dbReference type="InterPro" id="IPR041681">
    <property type="entry name" value="PH_9"/>
</dbReference>
<dbReference type="GO" id="GO:0032587">
    <property type="term" value="C:ruffle membrane"/>
    <property type="evidence" value="ECO:0007669"/>
    <property type="project" value="UniProtKB-SubCell"/>
</dbReference>
<dbReference type="SUPFAM" id="SSF48425">
    <property type="entry name" value="Sec7 domain"/>
    <property type="match status" value="1"/>
</dbReference>
<feature type="compositionally biased region" description="Basic and acidic residues" evidence="7">
    <location>
        <begin position="208"/>
        <end position="224"/>
    </location>
</feature>
<feature type="compositionally biased region" description="Basic and acidic residues" evidence="7">
    <location>
        <begin position="238"/>
        <end position="261"/>
    </location>
</feature>
<feature type="region of interest" description="Disordered" evidence="7">
    <location>
        <begin position="474"/>
        <end position="493"/>
    </location>
</feature>
<evidence type="ECO:0000313" key="10">
    <source>
        <dbReference type="Proteomes" id="UP000515159"/>
    </source>
</evidence>
<dbReference type="GeneID" id="117362697"/>